<dbReference type="RefSeq" id="WP_011880127.1">
    <property type="nucleotide sequence ID" value="NZ_CAAAFK010000009.1"/>
</dbReference>
<dbReference type="SUPFAM" id="SSF89360">
    <property type="entry name" value="HesB-like domain"/>
    <property type="match status" value="1"/>
</dbReference>
<dbReference type="GO" id="GO:0051537">
    <property type="term" value="F:2 iron, 2 sulfur cluster binding"/>
    <property type="evidence" value="ECO:0007669"/>
    <property type="project" value="UniProtKB-ARBA"/>
</dbReference>
<evidence type="ECO:0000259" key="1">
    <source>
        <dbReference type="Pfam" id="PF01521"/>
    </source>
</evidence>
<comment type="caution">
    <text evidence="3">The sequence shown here is derived from an EMBL/GenBank/DDBJ whole genome shotgun (WGS) entry which is preliminary data.</text>
</comment>
<evidence type="ECO:0000313" key="5">
    <source>
        <dbReference type="Proteomes" id="UP000808215"/>
    </source>
</evidence>
<name>A0A105HBV2_BURVI</name>
<sequence length="134" mass="13674">MLPNVTITAAADKFMRRIVRFSGLPAGAGFRLVVSAGGCSGYNAAFSAEAAPQAGEAVLDADGLRVFLPAESRMLLDGVTIDFVETATQSGFTFTNPNQAPCACSSAAPAEPGVAKIGIDAIGRGRPPELSRAS</sequence>
<dbReference type="InterPro" id="IPR016092">
    <property type="entry name" value="ATAP"/>
</dbReference>
<gene>
    <name evidence="3" type="ORF">C6T65_13210</name>
    <name evidence="2" type="ORF">I5589_01680</name>
</gene>
<dbReference type="GO" id="GO:0005506">
    <property type="term" value="F:iron ion binding"/>
    <property type="evidence" value="ECO:0007669"/>
    <property type="project" value="TreeGrafter"/>
</dbReference>
<dbReference type="OMA" id="KFMRRIV"/>
<dbReference type="AlphaFoldDB" id="A0A105HBV2"/>
<dbReference type="GO" id="GO:0051539">
    <property type="term" value="F:4 iron, 4 sulfur cluster binding"/>
    <property type="evidence" value="ECO:0007669"/>
    <property type="project" value="TreeGrafter"/>
</dbReference>
<dbReference type="EMBL" id="JADVKH010000002">
    <property type="protein sequence ID" value="MBJ9685780.1"/>
    <property type="molecule type" value="Genomic_DNA"/>
</dbReference>
<evidence type="ECO:0000313" key="2">
    <source>
        <dbReference type="EMBL" id="MBJ9685780.1"/>
    </source>
</evidence>
<dbReference type="Proteomes" id="UP000237632">
    <property type="component" value="Unassembled WGS sequence"/>
</dbReference>
<dbReference type="GeneID" id="45683396"/>
<evidence type="ECO:0000313" key="3">
    <source>
        <dbReference type="EMBL" id="PRH41850.1"/>
    </source>
</evidence>
<dbReference type="Proteomes" id="UP000808215">
    <property type="component" value="Unassembled WGS sequence"/>
</dbReference>
<reference evidence="3 4" key="1">
    <citation type="submission" date="2018-03" db="EMBL/GenBank/DDBJ databases">
        <authorList>
            <person name="Nguyen K."/>
            <person name="Fouts D."/>
            <person name="Sutton G."/>
        </authorList>
    </citation>
    <scope>NUCLEOTIDE SEQUENCE [LARGE SCALE GENOMIC DNA]</scope>
    <source>
        <strain evidence="3 4">AU3578</strain>
    </source>
</reference>
<organism evidence="3 4">
    <name type="scientific">Burkholderia vietnamiensis</name>
    <dbReference type="NCBI Taxonomy" id="60552"/>
    <lineage>
        <taxon>Bacteria</taxon>
        <taxon>Pseudomonadati</taxon>
        <taxon>Pseudomonadota</taxon>
        <taxon>Betaproteobacteria</taxon>
        <taxon>Burkholderiales</taxon>
        <taxon>Burkholderiaceae</taxon>
        <taxon>Burkholderia</taxon>
        <taxon>Burkholderia cepacia complex</taxon>
    </lineage>
</organism>
<protein>
    <submittedName>
        <fullName evidence="3">Iron-sulfur cluster assembly accessory protein</fullName>
    </submittedName>
</protein>
<dbReference type="PANTHER" id="PTHR43011">
    <property type="entry name" value="IRON-SULFUR CLUSTER ASSEMBLY 2 HOMOLOG, MITOCHONDRIAL"/>
    <property type="match status" value="1"/>
</dbReference>
<dbReference type="Pfam" id="PF01521">
    <property type="entry name" value="Fe-S_biosyn"/>
    <property type="match status" value="1"/>
</dbReference>
<reference evidence="2 5" key="2">
    <citation type="submission" date="2020-11" db="EMBL/GenBank/DDBJ databases">
        <title>Enhanced detection system for hospital associated transmission using whole genome sequencing surveillance.</title>
        <authorList>
            <person name="Harrison L.H."/>
            <person name="Van Tyne D."/>
            <person name="Marsh J.W."/>
            <person name="Griffith M.P."/>
            <person name="Snyder D.J."/>
            <person name="Cooper V.S."/>
            <person name="Mustapha M."/>
        </authorList>
    </citation>
    <scope>NUCLEOTIDE SEQUENCE [LARGE SCALE GENOMIC DNA]</scope>
    <source>
        <strain evidence="2 5">BC00020</strain>
    </source>
</reference>
<feature type="domain" description="Core" evidence="1">
    <location>
        <begin position="5"/>
        <end position="99"/>
    </location>
</feature>
<dbReference type="InterPro" id="IPR000361">
    <property type="entry name" value="ATAP_core_dom"/>
</dbReference>
<dbReference type="NCBIfam" id="TIGR00049">
    <property type="entry name" value="iron-sulfur cluster assembly accessory protein"/>
    <property type="match status" value="1"/>
</dbReference>
<dbReference type="Gene3D" id="2.60.300.12">
    <property type="entry name" value="HesB-like domain"/>
    <property type="match status" value="1"/>
</dbReference>
<keyword evidence="5" id="KW-1185">Reference proteome</keyword>
<dbReference type="GO" id="GO:0016226">
    <property type="term" value="P:iron-sulfur cluster assembly"/>
    <property type="evidence" value="ECO:0007669"/>
    <property type="project" value="InterPro"/>
</dbReference>
<dbReference type="EMBL" id="PVHK01000094">
    <property type="protein sequence ID" value="PRH41850.1"/>
    <property type="molecule type" value="Genomic_DNA"/>
</dbReference>
<evidence type="ECO:0000313" key="4">
    <source>
        <dbReference type="Proteomes" id="UP000237632"/>
    </source>
</evidence>
<accession>A0A105HBV2</accession>
<dbReference type="InterPro" id="IPR035903">
    <property type="entry name" value="HesB-like_dom_sf"/>
</dbReference>
<proteinExistence type="predicted"/>
<dbReference type="PANTHER" id="PTHR43011:SF1">
    <property type="entry name" value="IRON-SULFUR CLUSTER ASSEMBLY 2 HOMOLOG, MITOCHONDRIAL"/>
    <property type="match status" value="1"/>
</dbReference>